<feature type="region of interest" description="Disordered" evidence="1">
    <location>
        <begin position="31"/>
        <end position="83"/>
    </location>
</feature>
<accession>A0ABP0TFG8</accession>
<keyword evidence="2" id="KW-0812">Transmembrane</keyword>
<name>A0ABP0TFG8_9BRYO</name>
<proteinExistence type="predicted"/>
<feature type="compositionally biased region" description="Low complexity" evidence="1">
    <location>
        <begin position="31"/>
        <end position="46"/>
    </location>
</feature>
<reference evidence="3" key="1">
    <citation type="submission" date="2024-02" db="EMBL/GenBank/DDBJ databases">
        <authorList>
            <consortium name="ELIXIR-Norway"/>
            <consortium name="Elixir Norway"/>
        </authorList>
    </citation>
    <scope>NUCLEOTIDE SEQUENCE</scope>
</reference>
<evidence type="ECO:0000256" key="2">
    <source>
        <dbReference type="SAM" id="Phobius"/>
    </source>
</evidence>
<evidence type="ECO:0000313" key="4">
    <source>
        <dbReference type="Proteomes" id="UP001497512"/>
    </source>
</evidence>
<dbReference type="PANTHER" id="PTHR35280:SF1">
    <property type="entry name" value="F17L21.9"/>
    <property type="match status" value="1"/>
</dbReference>
<dbReference type="PANTHER" id="PTHR35280">
    <property type="entry name" value="F17L21.9"/>
    <property type="match status" value="1"/>
</dbReference>
<keyword evidence="4" id="KW-1185">Reference proteome</keyword>
<dbReference type="EMBL" id="OZ019902">
    <property type="protein sequence ID" value="CAK9194672.1"/>
    <property type="molecule type" value="Genomic_DNA"/>
</dbReference>
<feature type="compositionally biased region" description="Basic and acidic residues" evidence="1">
    <location>
        <begin position="320"/>
        <end position="339"/>
    </location>
</feature>
<feature type="region of interest" description="Disordered" evidence="1">
    <location>
        <begin position="386"/>
        <end position="409"/>
    </location>
</feature>
<evidence type="ECO:0000313" key="3">
    <source>
        <dbReference type="EMBL" id="CAK9194672.1"/>
    </source>
</evidence>
<organism evidence="3 4">
    <name type="scientific">Sphagnum troendelagicum</name>
    <dbReference type="NCBI Taxonomy" id="128251"/>
    <lineage>
        <taxon>Eukaryota</taxon>
        <taxon>Viridiplantae</taxon>
        <taxon>Streptophyta</taxon>
        <taxon>Embryophyta</taxon>
        <taxon>Bryophyta</taxon>
        <taxon>Sphagnophytina</taxon>
        <taxon>Sphagnopsida</taxon>
        <taxon>Sphagnales</taxon>
        <taxon>Sphagnaceae</taxon>
        <taxon>Sphagnum</taxon>
    </lineage>
</organism>
<feature type="transmembrane region" description="Helical" evidence="2">
    <location>
        <begin position="346"/>
        <end position="365"/>
    </location>
</feature>
<protein>
    <submittedName>
        <fullName evidence="3">Uncharacterized protein</fullName>
    </submittedName>
</protein>
<keyword evidence="2" id="KW-1133">Transmembrane helix</keyword>
<feature type="compositionally biased region" description="Basic and acidic residues" evidence="1">
    <location>
        <begin position="62"/>
        <end position="83"/>
    </location>
</feature>
<keyword evidence="2" id="KW-0472">Membrane</keyword>
<feature type="region of interest" description="Disordered" evidence="1">
    <location>
        <begin position="226"/>
        <end position="250"/>
    </location>
</feature>
<evidence type="ECO:0000256" key="1">
    <source>
        <dbReference type="SAM" id="MobiDB-lite"/>
    </source>
</evidence>
<dbReference type="Proteomes" id="UP001497512">
    <property type="component" value="Chromosome 10"/>
</dbReference>
<gene>
    <name evidence="3" type="ORF">CSSPTR1EN2_LOCUS2643</name>
</gene>
<feature type="region of interest" description="Disordered" evidence="1">
    <location>
        <begin position="118"/>
        <end position="144"/>
    </location>
</feature>
<sequence length="455" mass="49167">MGDSKLNSAPSLQATHSHLSFCLRSLSGASSSAEAAAQAMDQGARDNSGAQDGMEGSNGSTHEADSKENARLSHAEESGKREGGDAAHLFLASSLPTNIANAANYDEHSNFQIPSEVDEPNQIESTPGVSDLDRSAGSGFTETETDGVGIVEKCNKEDLDLVEGALLHMIGGKVKPRESNDGKPSRADQQSLVLLEDQDIPHAEMEMVLLAKLLDQVHSLRMDKKRRKGRLGEIQTGATIQGGSRDRKPVKNELSKMVEAATQAALSAADASKAAAASVAKNSEAIELLLQKLSPSLSSSTTENLQYKGLPGRQRNKHNVNKDDDKNNVDEDEGSSEKKIVKQNRTTHWILGFMLVVTVVWRYGVVKVGRRFTDTVSNPLGSLGEMVSDGFNSGKDNEEDESNDEISKGNVLPQLKLPSVFQDNTDEERKVPAAETREGNVFNFGNFWQVKPNTR</sequence>
<feature type="region of interest" description="Disordered" evidence="1">
    <location>
        <begin position="299"/>
        <end position="339"/>
    </location>
</feature>